<evidence type="ECO:0000259" key="2">
    <source>
        <dbReference type="Pfam" id="PF07589"/>
    </source>
</evidence>
<reference evidence="3 4" key="1">
    <citation type="submission" date="2019-11" db="EMBL/GenBank/DDBJ databases">
        <title>Draft Genome Sequences of Six Type Strains of the Genus Massilia.</title>
        <authorList>
            <person name="Miess H."/>
            <person name="Frediansyah A."/>
            <person name="Goeker M."/>
            <person name="Gross H."/>
        </authorList>
    </citation>
    <scope>NUCLEOTIDE SEQUENCE [LARGE SCALE GENOMIC DNA]</scope>
    <source>
        <strain evidence="3 4">DSM 17513</strain>
    </source>
</reference>
<sequence>MRPITKKILITGSFLLGLNATAHASPILLVTNGVLMGAQGVEFGGRHYDVSFSDTRPTAGSLAFHDLAATWGAMDVLDQFVFQGAYDMSPGLTNGCSNPVKCLVVTAFDVNQILATGVAFTNTSTRYLDPIIPYAVLGNAANSAIVTYAHWALQEERQVVPEPSTLWLAGAGLAALLARRRRDGSGAARMHA</sequence>
<evidence type="ECO:0000256" key="1">
    <source>
        <dbReference type="SAM" id="SignalP"/>
    </source>
</evidence>
<feature type="chain" id="PRO_5026241909" evidence="1">
    <location>
        <begin position="25"/>
        <end position="192"/>
    </location>
</feature>
<organism evidence="3 4">
    <name type="scientific">Pseudoduganella dura</name>
    <dbReference type="NCBI Taxonomy" id="321982"/>
    <lineage>
        <taxon>Bacteria</taxon>
        <taxon>Pseudomonadati</taxon>
        <taxon>Pseudomonadota</taxon>
        <taxon>Betaproteobacteria</taxon>
        <taxon>Burkholderiales</taxon>
        <taxon>Oxalobacteraceae</taxon>
        <taxon>Telluria group</taxon>
        <taxon>Pseudoduganella</taxon>
    </lineage>
</organism>
<dbReference type="RefSeq" id="WP_155710154.1">
    <property type="nucleotide sequence ID" value="NZ_BMWU01000036.1"/>
</dbReference>
<proteinExistence type="predicted"/>
<dbReference type="InterPro" id="IPR013424">
    <property type="entry name" value="Ice-binding_C"/>
</dbReference>
<dbReference type="OrthoDB" id="8761319at2"/>
<protein>
    <submittedName>
        <fullName evidence="3">PEP-CTERM sorting domain-containing protein</fullName>
    </submittedName>
</protein>
<keyword evidence="1" id="KW-0732">Signal</keyword>
<dbReference type="EMBL" id="WNWM01000002">
    <property type="protein sequence ID" value="MUI14464.1"/>
    <property type="molecule type" value="Genomic_DNA"/>
</dbReference>
<dbReference type="NCBIfam" id="TIGR02595">
    <property type="entry name" value="PEP_CTERM"/>
    <property type="match status" value="1"/>
</dbReference>
<name>A0A6I3XC08_9BURK</name>
<dbReference type="AlphaFoldDB" id="A0A6I3XC08"/>
<evidence type="ECO:0000313" key="4">
    <source>
        <dbReference type="Proteomes" id="UP000431684"/>
    </source>
</evidence>
<feature type="signal peptide" evidence="1">
    <location>
        <begin position="1"/>
        <end position="24"/>
    </location>
</feature>
<accession>A0A6I3XC08</accession>
<keyword evidence="4" id="KW-1185">Reference proteome</keyword>
<comment type="caution">
    <text evidence="3">The sequence shown here is derived from an EMBL/GenBank/DDBJ whole genome shotgun (WGS) entry which is preliminary data.</text>
</comment>
<evidence type="ECO:0000313" key="3">
    <source>
        <dbReference type="EMBL" id="MUI14464.1"/>
    </source>
</evidence>
<dbReference type="Proteomes" id="UP000431684">
    <property type="component" value="Unassembled WGS sequence"/>
</dbReference>
<dbReference type="Pfam" id="PF07589">
    <property type="entry name" value="PEP-CTERM"/>
    <property type="match status" value="1"/>
</dbReference>
<gene>
    <name evidence="3" type="ORF">GJV26_18660</name>
</gene>
<feature type="domain" description="Ice-binding protein C-terminal" evidence="2">
    <location>
        <begin position="160"/>
        <end position="182"/>
    </location>
</feature>